<protein>
    <submittedName>
        <fullName evidence="1">Alpha/beta-hydrolase</fullName>
    </submittedName>
</protein>
<reference evidence="1" key="1">
    <citation type="submission" date="2018-02" db="EMBL/GenBank/DDBJ databases">
        <title>The genomes of Aspergillus section Nigri reveals drivers in fungal speciation.</title>
        <authorList>
            <consortium name="DOE Joint Genome Institute"/>
            <person name="Vesth T.C."/>
            <person name="Nybo J."/>
            <person name="Theobald S."/>
            <person name="Brandl J."/>
            <person name="Frisvad J.C."/>
            <person name="Nielsen K.F."/>
            <person name="Lyhne E.K."/>
            <person name="Kogle M.E."/>
            <person name="Kuo A."/>
            <person name="Riley R."/>
            <person name="Clum A."/>
            <person name="Nolan M."/>
            <person name="Lipzen A."/>
            <person name="Salamov A."/>
            <person name="Henrissat B."/>
            <person name="Wiebenga A."/>
            <person name="De vries R.P."/>
            <person name="Grigoriev I.V."/>
            <person name="Mortensen U.H."/>
            <person name="Andersen M.R."/>
            <person name="Baker S.E."/>
        </authorList>
    </citation>
    <scope>NUCLEOTIDE SEQUENCE</scope>
    <source>
        <strain evidence="1">CBS 115574</strain>
    </source>
</reference>
<evidence type="ECO:0000313" key="2">
    <source>
        <dbReference type="Proteomes" id="UP000249748"/>
    </source>
</evidence>
<dbReference type="Proteomes" id="UP000249748">
    <property type="component" value="Unassembled WGS sequence"/>
</dbReference>
<proteinExistence type="predicted"/>
<organism evidence="1 2">
    <name type="scientific">Aspergillus costaricaensis CBS 115574</name>
    <dbReference type="NCBI Taxonomy" id="1448317"/>
    <lineage>
        <taxon>Eukaryota</taxon>
        <taxon>Fungi</taxon>
        <taxon>Dikarya</taxon>
        <taxon>Ascomycota</taxon>
        <taxon>Pezizomycotina</taxon>
        <taxon>Eurotiomycetes</taxon>
        <taxon>Eurotiomycetidae</taxon>
        <taxon>Eurotiales</taxon>
        <taxon>Aspergillaceae</taxon>
        <taxon>Aspergillus</taxon>
        <taxon>Aspergillus subgen. Circumdati</taxon>
    </lineage>
</organism>
<accession>A0ACD1ISV0</accession>
<gene>
    <name evidence="1" type="ORF">BO79DRAFT_206637</name>
</gene>
<sequence>MPNEIRDIRTVHPEDGLVLEKNVSVHMSTGDVIRCNVFKPKTSNPAQKFPAIVTMGPYGKDVEYKYFHPASFAEVNPEHQTKHAAWELPTPEYWTRHGYVVVRGDEIGTGQSPGKMNVFSAASVECYHELIEWVRDQEWCTGKIGLLGISYYATQQWKVAARQPKGLVCAIPWEGFTDTYRDAARHGGIMSDGFFNYWYPRQVLSNQYGLPGRATRNWGDDTIEGDLSADELAANRVDIIDYLAKHPYRDDDQFAAVNVNLRDIKIPILTVANWGGFLLHLRGNVEGFLRSGSELKYIRFIVGRHDLPFYYPEEVELQRSFLDAFCKNDDRVGWSRKGEVAPVDLLLRKGNPGYNNAEAEKAFPRRFESEWPIARTQYTNFHLHPDGSLLTTAPTLNTDMKRSYKAPGKSGSSDMITFTTPPFQNETEITGHIVAHLNVSMSGLHGSPMPSELDVFVTLRHFDEKGKEIYYTGTTGEAAPVTKGWLRFSLRKTNESSATHEPWLPHRDYYSSDYQPVIPNDIYPVDIEVWPTNVVVGKGGALQIEISAGDTHGVGLFSHSNKLDRPEEKLLGLNHVHFGPKFHNYVTLPVIPAKED</sequence>
<keyword evidence="2" id="KW-1185">Reference proteome</keyword>
<name>A0ACD1ISV0_9EURO</name>
<dbReference type="EMBL" id="KZ824536">
    <property type="protein sequence ID" value="RAK93768.1"/>
    <property type="molecule type" value="Genomic_DNA"/>
</dbReference>
<evidence type="ECO:0000313" key="1">
    <source>
        <dbReference type="EMBL" id="RAK93768.1"/>
    </source>
</evidence>